<dbReference type="Gene3D" id="1.50.10.130">
    <property type="entry name" value="Terpene synthase, N-terminal domain"/>
    <property type="match status" value="1"/>
</dbReference>
<comment type="pathway">
    <text evidence="2">Secondary metabolite biosynthesis; terpenoid biosynthesis.</text>
</comment>
<comment type="similarity">
    <text evidence="3">Belongs to the terpene synthase family.</text>
</comment>
<dbReference type="Gene3D" id="1.50.10.160">
    <property type="match status" value="1"/>
</dbReference>
<dbReference type="InterPro" id="IPR005630">
    <property type="entry name" value="Terpene_synthase_metal-bd"/>
</dbReference>
<dbReference type="GO" id="GO:0009507">
    <property type="term" value="C:chloroplast"/>
    <property type="evidence" value="ECO:0007669"/>
    <property type="project" value="TreeGrafter"/>
</dbReference>
<dbReference type="GO" id="GO:0010333">
    <property type="term" value="F:terpene synthase activity"/>
    <property type="evidence" value="ECO:0007669"/>
    <property type="project" value="InterPro"/>
</dbReference>
<evidence type="ECO:0000259" key="8">
    <source>
        <dbReference type="Pfam" id="PF03936"/>
    </source>
</evidence>
<dbReference type="InterPro" id="IPR001906">
    <property type="entry name" value="Terpene_synth_N"/>
</dbReference>
<dbReference type="PANTHER" id="PTHR31739:SF33">
    <property type="entry name" value="CIS-ABIENOL SYNTHASE, CHLOROPLASTIC"/>
    <property type="match status" value="1"/>
</dbReference>
<dbReference type="Gene3D" id="1.10.600.10">
    <property type="entry name" value="Farnesyl Diphosphate Synthase"/>
    <property type="match status" value="1"/>
</dbReference>
<evidence type="ECO:0000256" key="4">
    <source>
        <dbReference type="ARBA" id="ARBA00022723"/>
    </source>
</evidence>
<evidence type="ECO:0000256" key="3">
    <source>
        <dbReference type="ARBA" id="ARBA00006333"/>
    </source>
</evidence>
<dbReference type="InterPro" id="IPR008949">
    <property type="entry name" value="Isoprenoid_synthase_dom_sf"/>
</dbReference>
<dbReference type="SUPFAM" id="SSF48239">
    <property type="entry name" value="Terpenoid cyclases/Protein prenyltransferases"/>
    <property type="match status" value="2"/>
</dbReference>
<accession>A0AAV6X1Z1</accession>
<keyword evidence="10" id="KW-1185">Reference proteome</keyword>
<comment type="caution">
    <text evidence="9">The sequence shown here is derived from an EMBL/GenBank/DDBJ whole genome shotgun (WGS) entry which is preliminary data.</text>
</comment>
<dbReference type="InterPro" id="IPR008930">
    <property type="entry name" value="Terpenoid_cyclase/PrenylTrfase"/>
</dbReference>
<dbReference type="Proteomes" id="UP000826271">
    <property type="component" value="Unassembled WGS sequence"/>
</dbReference>
<dbReference type="FunFam" id="1.50.10.130:FF:000002">
    <property type="entry name" value="Ent-copalyl diphosphate synthase, chloroplastic"/>
    <property type="match status" value="1"/>
</dbReference>
<dbReference type="Pfam" id="PF03936">
    <property type="entry name" value="Terpene_synth_C"/>
    <property type="match status" value="1"/>
</dbReference>
<dbReference type="Pfam" id="PF01397">
    <property type="entry name" value="Terpene_synth"/>
    <property type="match status" value="1"/>
</dbReference>
<dbReference type="PANTHER" id="PTHR31739">
    <property type="entry name" value="ENT-COPALYL DIPHOSPHATE SYNTHASE, CHLOROPLASTIC"/>
    <property type="match status" value="1"/>
</dbReference>
<dbReference type="FunFam" id="1.10.600.10:FF:000005">
    <property type="entry name" value="Ent-kaur-16-ene synthase, chloroplastic"/>
    <property type="match status" value="1"/>
</dbReference>
<dbReference type="GO" id="GO:0000287">
    <property type="term" value="F:magnesium ion binding"/>
    <property type="evidence" value="ECO:0007669"/>
    <property type="project" value="InterPro"/>
</dbReference>
<dbReference type="InterPro" id="IPR036965">
    <property type="entry name" value="Terpene_synth_N_sf"/>
</dbReference>
<evidence type="ECO:0000256" key="5">
    <source>
        <dbReference type="ARBA" id="ARBA00022842"/>
    </source>
</evidence>
<keyword evidence="6" id="KW-0456">Lyase</keyword>
<feature type="domain" description="Terpene synthase metal-binding" evidence="8">
    <location>
        <begin position="488"/>
        <end position="728"/>
    </location>
</feature>
<organism evidence="9 10">
    <name type="scientific">Buddleja alternifolia</name>
    <dbReference type="NCBI Taxonomy" id="168488"/>
    <lineage>
        <taxon>Eukaryota</taxon>
        <taxon>Viridiplantae</taxon>
        <taxon>Streptophyta</taxon>
        <taxon>Embryophyta</taxon>
        <taxon>Tracheophyta</taxon>
        <taxon>Spermatophyta</taxon>
        <taxon>Magnoliopsida</taxon>
        <taxon>eudicotyledons</taxon>
        <taxon>Gunneridae</taxon>
        <taxon>Pentapetalae</taxon>
        <taxon>asterids</taxon>
        <taxon>lamiids</taxon>
        <taxon>Lamiales</taxon>
        <taxon>Scrophulariaceae</taxon>
        <taxon>Buddlejeae</taxon>
        <taxon>Buddleja</taxon>
    </lineage>
</organism>
<gene>
    <name evidence="9" type="ORF">BUALT_Bualt10G0094000</name>
</gene>
<evidence type="ECO:0000259" key="7">
    <source>
        <dbReference type="Pfam" id="PF01397"/>
    </source>
</evidence>
<name>A0AAV6X1Z1_9LAMI</name>
<keyword evidence="4" id="KW-0479">Metal-binding</keyword>
<dbReference type="InterPro" id="IPR050148">
    <property type="entry name" value="Terpene_synthase-like"/>
</dbReference>
<feature type="domain" description="Terpene synthase N-terminal" evidence="7">
    <location>
        <begin position="221"/>
        <end position="418"/>
    </location>
</feature>
<dbReference type="SFLD" id="SFLDG01014">
    <property type="entry name" value="Terpene_Cyclase_Like_1_N-term"/>
    <property type="match status" value="1"/>
</dbReference>
<dbReference type="AlphaFoldDB" id="A0AAV6X1Z1"/>
<reference evidence="9" key="1">
    <citation type="submission" date="2019-10" db="EMBL/GenBank/DDBJ databases">
        <authorList>
            <person name="Zhang R."/>
            <person name="Pan Y."/>
            <person name="Wang J."/>
            <person name="Ma R."/>
            <person name="Yu S."/>
        </authorList>
    </citation>
    <scope>NUCLEOTIDE SEQUENCE</scope>
    <source>
        <strain evidence="9">LA-IB0</strain>
        <tissue evidence="9">Leaf</tissue>
    </source>
</reference>
<evidence type="ECO:0000256" key="6">
    <source>
        <dbReference type="ARBA" id="ARBA00023239"/>
    </source>
</evidence>
<dbReference type="GO" id="GO:0009686">
    <property type="term" value="P:gibberellin biosynthetic process"/>
    <property type="evidence" value="ECO:0007669"/>
    <property type="project" value="TreeGrafter"/>
</dbReference>
<evidence type="ECO:0000256" key="1">
    <source>
        <dbReference type="ARBA" id="ARBA00001946"/>
    </source>
</evidence>
<comment type="cofactor">
    <cofactor evidence="1">
        <name>Mg(2+)</name>
        <dbReference type="ChEBI" id="CHEBI:18420"/>
    </cofactor>
</comment>
<dbReference type="SUPFAM" id="SSF48576">
    <property type="entry name" value="Terpenoid synthases"/>
    <property type="match status" value="1"/>
</dbReference>
<keyword evidence="5" id="KW-0460">Magnesium</keyword>
<evidence type="ECO:0000313" key="9">
    <source>
        <dbReference type="EMBL" id="KAG8375380.1"/>
    </source>
</evidence>
<evidence type="ECO:0000313" key="10">
    <source>
        <dbReference type="Proteomes" id="UP000826271"/>
    </source>
</evidence>
<proteinExistence type="inferred from homology"/>
<evidence type="ECO:0000256" key="2">
    <source>
        <dbReference type="ARBA" id="ARBA00004721"/>
    </source>
</evidence>
<sequence>MSLTFKLAAVPFSDHKIRSSRKACTSNAYPTATRRIITANCSLKTSTSFQGSIGKVRERIKGKVEISPSAYDTAWVAMVPAREYSGEKPCYPQCLDWIMENQNPDGSWGLNPGHPYLVKDSLSCTLACLIALRKWNLGQHQVQKGLEFIRSNAWAANDKDQFSPIGFDIVFPMMINYAKELDLTLPLNHDLVDSMLRHRDTEIRKSQNLEYVAEGLGESFNWNKVLTQKRSNGSLFNSPATTAAALIHCHDNKCSDYLHSVLKTSKTWVPTVYPTDIYTRLYMLDTVERLGVDRYFQSELDSILEETYRLWQQKEEQLFSDITCCAMAFRLLRMKGYQVSSDELAPFVDQERFFDAVSPQMSGVSTVLELYRASQVRIYEDESVLEKIHDWTSNFLKQQLLNQTILDKQLQKQVEYDLKNFHGTLDRVGNRRSLDLYDIDHYQVLKAAYRFPTIHNEDFLLFSRKDFNICQAQHQKELQQLERWYYTDCRLDSLKYGRNVLKVSHFLTSAVFADPQLSDARIAFAKHIVLVTRMDDFFDHHGSREDSLYIIELIKKWNEPSAMTYGSEEVEILYTALYNTVNELAEKAYIQQGRSIKHVLIGLWVEILTSFMREMDSWTDDTAPTMDEYLSFAWVSIGCRICILTSIHFLGIKVSEDIVMSPECTNLSRLVSLGARLLNDLQTFKKEQAERKLNSVSLQLLAAHKEHKPISEDEAFSKIQNMVESNRRKLLHLILQTEGSVVPKECKEVFWKSCKIGYYLYSFVDEFTSPQQMMEDMKSIIYEPLDLPPLAS</sequence>
<dbReference type="EMBL" id="WHWC01000010">
    <property type="protein sequence ID" value="KAG8375380.1"/>
    <property type="molecule type" value="Genomic_DNA"/>
</dbReference>
<protein>
    <submittedName>
        <fullName evidence="9">Uncharacterized protein</fullName>
    </submittedName>
</protein>